<reference evidence="1" key="1">
    <citation type="submission" date="2021-04" db="EMBL/GenBank/DDBJ databases">
        <title>Dactylosporangium aurantiacum NRRL B-8018 full assembly.</title>
        <authorList>
            <person name="Hartkoorn R.C."/>
            <person name="Beaudoing E."/>
            <person name="Hot D."/>
        </authorList>
    </citation>
    <scope>NUCLEOTIDE SEQUENCE</scope>
    <source>
        <strain evidence="1">NRRL B-8018</strain>
    </source>
</reference>
<proteinExistence type="predicted"/>
<sequence>MGYAFSFDPPTDEGYASTPCAFNGEQMNYVRLIMIEAGAIAGDGFEQALRTPGLEPGEQTLRARRFQYNEGHVTAAEAAFVAGRLRAAAEAKVAAELLSFYDEHPGVDQVTAWVEQFAAFNEQAAARDGYYIC</sequence>
<dbReference type="AlphaFoldDB" id="A0A9Q9ICD1"/>
<name>A0A9Q9ICD1_9ACTN</name>
<dbReference type="RefSeq" id="WP_033363850.1">
    <property type="nucleotide sequence ID" value="NZ_CP073767.1"/>
</dbReference>
<dbReference type="OrthoDB" id="5193272at2"/>
<gene>
    <name evidence="1" type="ORF">Daura_34530</name>
</gene>
<accession>A0A9Q9ICD1</accession>
<evidence type="ECO:0000313" key="2">
    <source>
        <dbReference type="Proteomes" id="UP001058003"/>
    </source>
</evidence>
<protein>
    <submittedName>
        <fullName evidence="1">Uncharacterized protein</fullName>
    </submittedName>
</protein>
<organism evidence="1 2">
    <name type="scientific">Dactylosporangium aurantiacum</name>
    <dbReference type="NCBI Taxonomy" id="35754"/>
    <lineage>
        <taxon>Bacteria</taxon>
        <taxon>Bacillati</taxon>
        <taxon>Actinomycetota</taxon>
        <taxon>Actinomycetes</taxon>
        <taxon>Micromonosporales</taxon>
        <taxon>Micromonosporaceae</taxon>
        <taxon>Dactylosporangium</taxon>
    </lineage>
</organism>
<keyword evidence="2" id="KW-1185">Reference proteome</keyword>
<dbReference type="Proteomes" id="UP001058003">
    <property type="component" value="Chromosome"/>
</dbReference>
<dbReference type="EMBL" id="CP073767">
    <property type="protein sequence ID" value="UWZ51813.1"/>
    <property type="molecule type" value="Genomic_DNA"/>
</dbReference>
<evidence type="ECO:0000313" key="1">
    <source>
        <dbReference type="EMBL" id="UWZ51813.1"/>
    </source>
</evidence>
<dbReference type="KEGG" id="daur:Daura_34530"/>